<evidence type="ECO:0000256" key="2">
    <source>
        <dbReference type="SAM" id="MobiDB-lite"/>
    </source>
</evidence>
<evidence type="ECO:0000313" key="5">
    <source>
        <dbReference type="Proteomes" id="UP000001052"/>
    </source>
</evidence>
<dbReference type="InterPro" id="IPR051126">
    <property type="entry name" value="Thiosulfate_sulfurtransferase"/>
</dbReference>
<evidence type="ECO:0000259" key="3">
    <source>
        <dbReference type="PROSITE" id="PS50206"/>
    </source>
</evidence>
<dbReference type="OrthoDB" id="9781034at2"/>
<proteinExistence type="predicted"/>
<evidence type="ECO:0000256" key="1">
    <source>
        <dbReference type="ARBA" id="ARBA00022737"/>
    </source>
</evidence>
<feature type="domain" description="Rhodanese" evidence="3">
    <location>
        <begin position="205"/>
        <end position="314"/>
    </location>
</feature>
<dbReference type="SUPFAM" id="SSF52821">
    <property type="entry name" value="Rhodanese/Cell cycle control phosphatase"/>
    <property type="match status" value="2"/>
</dbReference>
<dbReference type="STRING" id="485915.Dret_1836"/>
<feature type="region of interest" description="Disordered" evidence="2">
    <location>
        <begin position="324"/>
        <end position="371"/>
    </location>
</feature>
<dbReference type="InterPro" id="IPR001763">
    <property type="entry name" value="Rhodanese-like_dom"/>
</dbReference>
<gene>
    <name evidence="4" type="ordered locus">Dret_1836</name>
</gene>
<dbReference type="KEGG" id="drt:Dret_1836"/>
<sequence length="371" mass="40128">MQDRKILRFILIAAVLLLGVVWSLASAEQPGTQGHSGYPNGQFLCTAQWLKTQGQDQGVVVIDVRNDEHFDNTLIPGAIRMPWSLFRTNDRAGNLADIFVGLDKAQEILGEHGIARGSTVVLYDSVARDGGATASYVFWVLDMLGHENKIILERGIDGWKEAGGDLAQQPAELESVLYQAPAEEMVPQRGVNGDFIAKRLGDPYYQILDVRSQGEYTGELANTALDGSVLKRGHVPGAVNIPDASNWTDEKTKDIKSYADLQQLYRGLDPGKAIIPYCHSGRRGSFGYFILRLMGFSDVRLYERSWNEWGQHSRFYPVQAAVQRPTGSSLPQGSSAQAPAAASGPSTQPAGASKPAPKSGSSSGGYVSCGG</sequence>
<dbReference type="HOGENOM" id="CLU_031618_1_7_7"/>
<organism evidence="4 5">
    <name type="scientific">Desulfohalobium retbaense (strain ATCC 49708 / DSM 5692 / JCM 16813 / HR100)</name>
    <dbReference type="NCBI Taxonomy" id="485915"/>
    <lineage>
        <taxon>Bacteria</taxon>
        <taxon>Pseudomonadati</taxon>
        <taxon>Thermodesulfobacteriota</taxon>
        <taxon>Desulfovibrionia</taxon>
        <taxon>Desulfovibrionales</taxon>
        <taxon>Desulfohalobiaceae</taxon>
        <taxon>Desulfohalobium</taxon>
    </lineage>
</organism>
<dbReference type="CDD" id="cd01448">
    <property type="entry name" value="TST_Repeat_1"/>
    <property type="match status" value="1"/>
</dbReference>
<dbReference type="CDD" id="cd01449">
    <property type="entry name" value="TST_Repeat_2"/>
    <property type="match status" value="1"/>
</dbReference>
<dbReference type="AlphaFoldDB" id="C8X3X3"/>
<dbReference type="EMBL" id="CP001734">
    <property type="protein sequence ID" value="ACV69120.1"/>
    <property type="molecule type" value="Genomic_DNA"/>
</dbReference>
<dbReference type="PANTHER" id="PTHR43855">
    <property type="entry name" value="THIOSULFATE SULFURTRANSFERASE"/>
    <property type="match status" value="1"/>
</dbReference>
<keyword evidence="1" id="KW-0677">Repeat</keyword>
<dbReference type="PROSITE" id="PS50206">
    <property type="entry name" value="RHODANESE_3"/>
    <property type="match status" value="2"/>
</dbReference>
<keyword evidence="5" id="KW-1185">Reference proteome</keyword>
<dbReference type="RefSeq" id="WP_015752263.1">
    <property type="nucleotide sequence ID" value="NC_013223.1"/>
</dbReference>
<dbReference type="Proteomes" id="UP000001052">
    <property type="component" value="Chromosome"/>
</dbReference>
<name>C8X3X3_DESRD</name>
<reference evidence="4 5" key="2">
    <citation type="journal article" date="2010" name="Stand. Genomic Sci.">
        <title>Complete genome sequence of Desulfohalobium retbaense type strain (HR(100)).</title>
        <authorList>
            <person name="Spring S."/>
            <person name="Nolan M."/>
            <person name="Lapidus A."/>
            <person name="Glavina Del Rio T."/>
            <person name="Copeland A."/>
            <person name="Tice H."/>
            <person name="Cheng J.F."/>
            <person name="Lucas S."/>
            <person name="Land M."/>
            <person name="Chen F."/>
            <person name="Bruce D."/>
            <person name="Goodwin L."/>
            <person name="Pitluck S."/>
            <person name="Ivanova N."/>
            <person name="Mavromatis K."/>
            <person name="Mikhailova N."/>
            <person name="Pati A."/>
            <person name="Chen A."/>
            <person name="Palaniappan K."/>
            <person name="Hauser L."/>
            <person name="Chang Y.J."/>
            <person name="Jeffries C.D."/>
            <person name="Munk C."/>
            <person name="Kiss H."/>
            <person name="Chain P."/>
            <person name="Han C."/>
            <person name="Brettin T."/>
            <person name="Detter J.C."/>
            <person name="Schuler E."/>
            <person name="Goker M."/>
            <person name="Rohde M."/>
            <person name="Bristow J."/>
            <person name="Eisen J.A."/>
            <person name="Markowitz V."/>
            <person name="Hugenholtz P."/>
            <person name="Kyrpides N.C."/>
            <person name="Klenk H.P."/>
        </authorList>
    </citation>
    <scope>NUCLEOTIDE SEQUENCE [LARGE SCALE GENOMIC DNA]</scope>
    <source>
        <strain evidence="4 5">DSM 5692</strain>
    </source>
</reference>
<accession>C8X3X3</accession>
<dbReference type="eggNOG" id="COG2897">
    <property type="taxonomic scope" value="Bacteria"/>
</dbReference>
<reference evidence="5" key="1">
    <citation type="submission" date="2009-09" db="EMBL/GenBank/DDBJ databases">
        <title>The complete chromosome of Desulfohalobium retbaense DSM 5692.</title>
        <authorList>
            <consortium name="US DOE Joint Genome Institute (JGI-PGF)"/>
            <person name="Lucas S."/>
            <person name="Copeland A."/>
            <person name="Lapidus A."/>
            <person name="Glavina del Rio T."/>
            <person name="Dalin E."/>
            <person name="Tice H."/>
            <person name="Bruce D."/>
            <person name="Goodwin L."/>
            <person name="Pitluck S."/>
            <person name="Kyrpides N."/>
            <person name="Mavromatis K."/>
            <person name="Ivanova N."/>
            <person name="Mikhailova N."/>
            <person name="Munk A.C."/>
            <person name="Brettin T."/>
            <person name="Detter J.C."/>
            <person name="Han C."/>
            <person name="Tapia R."/>
            <person name="Larimer F."/>
            <person name="Land M."/>
            <person name="Hauser L."/>
            <person name="Markowitz V."/>
            <person name="Cheng J.-F."/>
            <person name="Hugenholtz P."/>
            <person name="Woyke T."/>
            <person name="Wu D."/>
            <person name="Spring S."/>
            <person name="Klenk H.-P."/>
            <person name="Eisen J.A."/>
        </authorList>
    </citation>
    <scope>NUCLEOTIDE SEQUENCE [LARGE SCALE GENOMIC DNA]</scope>
    <source>
        <strain evidence="5">DSM 5692</strain>
    </source>
</reference>
<dbReference type="Pfam" id="PF00581">
    <property type="entry name" value="Rhodanese"/>
    <property type="match status" value="2"/>
</dbReference>
<protein>
    <submittedName>
        <fullName evidence="4">Rhodanese domain protein</fullName>
    </submittedName>
</protein>
<dbReference type="SMART" id="SM00450">
    <property type="entry name" value="RHOD"/>
    <property type="match status" value="2"/>
</dbReference>
<dbReference type="PANTHER" id="PTHR43855:SF1">
    <property type="entry name" value="THIOSULFATE SULFURTRANSFERASE"/>
    <property type="match status" value="1"/>
</dbReference>
<evidence type="ECO:0000313" key="4">
    <source>
        <dbReference type="EMBL" id="ACV69120.1"/>
    </source>
</evidence>
<dbReference type="Gene3D" id="3.40.250.10">
    <property type="entry name" value="Rhodanese-like domain"/>
    <property type="match status" value="2"/>
</dbReference>
<feature type="domain" description="Rhodanese" evidence="3">
    <location>
        <begin position="55"/>
        <end position="168"/>
    </location>
</feature>
<dbReference type="InterPro" id="IPR036873">
    <property type="entry name" value="Rhodanese-like_dom_sf"/>
</dbReference>
<feature type="compositionally biased region" description="Low complexity" evidence="2">
    <location>
        <begin position="327"/>
        <end position="371"/>
    </location>
</feature>